<evidence type="ECO:0000259" key="12">
    <source>
        <dbReference type="PROSITE" id="PS50045"/>
    </source>
</evidence>
<dbReference type="SUPFAM" id="SSF46689">
    <property type="entry name" value="Homeodomain-like"/>
    <property type="match status" value="1"/>
</dbReference>
<dbReference type="InterPro" id="IPR003593">
    <property type="entry name" value="AAA+_ATPase"/>
</dbReference>
<comment type="function">
    <text evidence="9">Member of the two-component regulatory system DctB/DctD involved in the transport of C4-dicarboxylates. When activated by DctB acts in conjunction with sigma-54 to activate the transcription of dctA.</text>
</comment>
<sequence>MQPTVYLVDDDNHLRKAMTQTLELAGLAVTPFASAAEALKTLDANFDGVVVSDIRMPGIDGLAFFRRIEAFDADLPVILVTGHGDIPMAVQALQDGVYDFIPKPFAADRLVQSVHRALEKRRLVMENRALKRAAETAGDSLPLIGQTPVMERLRQTIRHIADTDVDVLVAGETGSGKEVVATLLHNWSRRRNGNFVALNCGALPETVIESELFGHEQGAFTGALKKRIGRIEHASGGTLFLDEIEAMPPATQVKMLRVLEAREITPLGTNQVRPVDIRVIAAAKIDLGDPAQRGDFREDLYFRLNVVTLSIPPLRERRDDIPLLFSHFLTRAAERFKRDAPVVTSAVQRHLMTHAWPGNVRELSHFAERVALGVEGPLGQPIAPAEQPGFALPERLERYEAEILKEVLRAQRGDVKATIEALGIPRKTFYDKLQRHGINRADYAERAAPEKAGR</sequence>
<evidence type="ECO:0000256" key="3">
    <source>
        <dbReference type="ARBA" id="ARBA00022840"/>
    </source>
</evidence>
<dbReference type="InterPro" id="IPR001789">
    <property type="entry name" value="Sig_transdc_resp-reg_receiver"/>
</dbReference>
<dbReference type="RefSeq" id="WP_060530426.1">
    <property type="nucleotide sequence ID" value="NZ_CAXURO020000002.1"/>
</dbReference>
<evidence type="ECO:0000256" key="5">
    <source>
        <dbReference type="ARBA" id="ARBA00023015"/>
    </source>
</evidence>
<accession>A0A9Q8YDV8</accession>
<evidence type="ECO:0000313" key="15">
    <source>
        <dbReference type="Proteomes" id="UP001055460"/>
    </source>
</evidence>
<dbReference type="InterPro" id="IPR009057">
    <property type="entry name" value="Homeodomain-like_sf"/>
</dbReference>
<evidence type="ECO:0000256" key="10">
    <source>
        <dbReference type="ARBA" id="ARBA00067650"/>
    </source>
</evidence>
<dbReference type="PANTHER" id="PTHR32071:SF57">
    <property type="entry name" value="C4-DICARBOXYLATE TRANSPORT TRANSCRIPTIONAL REGULATORY PROTEIN DCTD"/>
    <property type="match status" value="1"/>
</dbReference>
<dbReference type="PROSITE" id="PS00676">
    <property type="entry name" value="SIGMA54_INTERACT_2"/>
    <property type="match status" value="1"/>
</dbReference>
<dbReference type="InterPro" id="IPR002197">
    <property type="entry name" value="HTH_Fis"/>
</dbReference>
<dbReference type="InterPro" id="IPR025944">
    <property type="entry name" value="Sigma_54_int_dom_CS"/>
</dbReference>
<evidence type="ECO:0000256" key="11">
    <source>
        <dbReference type="PROSITE-ProRule" id="PRU00169"/>
    </source>
</evidence>
<geneLocation type="plasmid" evidence="14 15">
    <name>pA</name>
</geneLocation>
<dbReference type="InterPro" id="IPR002078">
    <property type="entry name" value="Sigma_54_int"/>
</dbReference>
<evidence type="ECO:0000256" key="6">
    <source>
        <dbReference type="ARBA" id="ARBA00023125"/>
    </source>
</evidence>
<reference evidence="14" key="1">
    <citation type="submission" date="2022-06" db="EMBL/GenBank/DDBJ databases">
        <title>Physiological and biochemical characterization and genomic elucidation of a strain of the genus Ensifer adhaerens M8 that combines arsenic oxidation and chromium reduction.</title>
        <authorList>
            <person name="Li X."/>
            <person name="Yu c."/>
        </authorList>
    </citation>
    <scope>NUCLEOTIDE SEQUENCE</scope>
    <source>
        <strain evidence="14">M8</strain>
        <plasmid evidence="14">pA</plasmid>
    </source>
</reference>
<dbReference type="SUPFAM" id="SSF52172">
    <property type="entry name" value="CheY-like"/>
    <property type="match status" value="1"/>
</dbReference>
<dbReference type="InterPro" id="IPR058031">
    <property type="entry name" value="AAA_lid_NorR"/>
</dbReference>
<protein>
    <recommendedName>
        <fullName evidence="10">C4-dicarboxylate transport transcriptional regulatory protein DctD</fullName>
    </recommendedName>
</protein>
<dbReference type="GO" id="GO:0005524">
    <property type="term" value="F:ATP binding"/>
    <property type="evidence" value="ECO:0007669"/>
    <property type="project" value="UniProtKB-KW"/>
</dbReference>
<dbReference type="PROSITE" id="PS50110">
    <property type="entry name" value="RESPONSE_REGULATORY"/>
    <property type="match status" value="1"/>
</dbReference>
<feature type="domain" description="Response regulatory" evidence="13">
    <location>
        <begin position="4"/>
        <end position="118"/>
    </location>
</feature>
<dbReference type="SUPFAM" id="SSF52540">
    <property type="entry name" value="P-loop containing nucleoside triphosphate hydrolases"/>
    <property type="match status" value="1"/>
</dbReference>
<keyword evidence="6" id="KW-0238">DNA-binding</keyword>
<keyword evidence="5" id="KW-0805">Transcription regulation</keyword>
<dbReference type="FunFam" id="3.40.50.300:FF:000006">
    <property type="entry name" value="DNA-binding transcriptional regulator NtrC"/>
    <property type="match status" value="1"/>
</dbReference>
<keyword evidence="7" id="KW-0010">Activator</keyword>
<dbReference type="Pfam" id="PF25601">
    <property type="entry name" value="AAA_lid_14"/>
    <property type="match status" value="1"/>
</dbReference>
<organism evidence="14 15">
    <name type="scientific">Ensifer adhaerens</name>
    <name type="common">Sinorhizobium morelense</name>
    <dbReference type="NCBI Taxonomy" id="106592"/>
    <lineage>
        <taxon>Bacteria</taxon>
        <taxon>Pseudomonadati</taxon>
        <taxon>Pseudomonadota</taxon>
        <taxon>Alphaproteobacteria</taxon>
        <taxon>Hyphomicrobiales</taxon>
        <taxon>Rhizobiaceae</taxon>
        <taxon>Sinorhizobium/Ensifer group</taxon>
        <taxon>Ensifer</taxon>
    </lineage>
</organism>
<dbReference type="Pfam" id="PF00158">
    <property type="entry name" value="Sigma54_activat"/>
    <property type="match status" value="1"/>
</dbReference>
<dbReference type="PANTHER" id="PTHR32071">
    <property type="entry name" value="TRANSCRIPTIONAL REGULATORY PROTEIN"/>
    <property type="match status" value="1"/>
</dbReference>
<dbReference type="PROSITE" id="PS00675">
    <property type="entry name" value="SIGMA54_INTERACT_1"/>
    <property type="match status" value="1"/>
</dbReference>
<keyword evidence="3" id="KW-0067">ATP-binding</keyword>
<dbReference type="PROSITE" id="PS00688">
    <property type="entry name" value="SIGMA54_INTERACT_3"/>
    <property type="match status" value="1"/>
</dbReference>
<feature type="modified residue" description="4-aspartylphosphate" evidence="11">
    <location>
        <position position="53"/>
    </location>
</feature>
<dbReference type="GO" id="GO:0043565">
    <property type="term" value="F:sequence-specific DNA binding"/>
    <property type="evidence" value="ECO:0007669"/>
    <property type="project" value="InterPro"/>
</dbReference>
<dbReference type="GO" id="GO:0006355">
    <property type="term" value="P:regulation of DNA-templated transcription"/>
    <property type="evidence" value="ECO:0007669"/>
    <property type="project" value="InterPro"/>
</dbReference>
<dbReference type="InterPro" id="IPR011006">
    <property type="entry name" value="CheY-like_superfamily"/>
</dbReference>
<evidence type="ECO:0000256" key="7">
    <source>
        <dbReference type="ARBA" id="ARBA00023159"/>
    </source>
</evidence>
<dbReference type="Gene3D" id="3.40.50.2300">
    <property type="match status" value="1"/>
</dbReference>
<proteinExistence type="predicted"/>
<keyword evidence="14" id="KW-0614">Plasmid</keyword>
<dbReference type="Gene3D" id="1.10.8.60">
    <property type="match status" value="1"/>
</dbReference>
<dbReference type="InterPro" id="IPR027417">
    <property type="entry name" value="P-loop_NTPase"/>
</dbReference>
<keyword evidence="1 11" id="KW-0597">Phosphoprotein</keyword>
<feature type="domain" description="Sigma-54 factor interaction" evidence="12">
    <location>
        <begin position="143"/>
        <end position="372"/>
    </location>
</feature>
<evidence type="ECO:0000256" key="9">
    <source>
        <dbReference type="ARBA" id="ARBA00059408"/>
    </source>
</evidence>
<dbReference type="GO" id="GO:0000160">
    <property type="term" value="P:phosphorelay signal transduction system"/>
    <property type="evidence" value="ECO:0007669"/>
    <property type="project" value="UniProtKB-KW"/>
</dbReference>
<evidence type="ECO:0000259" key="13">
    <source>
        <dbReference type="PROSITE" id="PS50110"/>
    </source>
</evidence>
<dbReference type="InterPro" id="IPR025943">
    <property type="entry name" value="Sigma_54_int_dom_ATP-bd_2"/>
</dbReference>
<dbReference type="SMART" id="SM00382">
    <property type="entry name" value="AAA"/>
    <property type="match status" value="1"/>
</dbReference>
<keyword evidence="4" id="KW-0902">Two-component regulatory system</keyword>
<dbReference type="PROSITE" id="PS50045">
    <property type="entry name" value="SIGMA54_INTERACT_4"/>
    <property type="match status" value="1"/>
</dbReference>
<keyword evidence="8" id="KW-0804">Transcription</keyword>
<evidence type="ECO:0000256" key="8">
    <source>
        <dbReference type="ARBA" id="ARBA00023163"/>
    </source>
</evidence>
<dbReference type="FunFam" id="3.40.50.2300:FF:000018">
    <property type="entry name" value="DNA-binding transcriptional regulator NtrC"/>
    <property type="match status" value="1"/>
</dbReference>
<gene>
    <name evidence="14" type="ORF">NE863_25800</name>
</gene>
<dbReference type="EMBL" id="CP098808">
    <property type="protein sequence ID" value="USJ25879.1"/>
    <property type="molecule type" value="Genomic_DNA"/>
</dbReference>
<dbReference type="AlphaFoldDB" id="A0A9Q8YDV8"/>
<dbReference type="InterPro" id="IPR025662">
    <property type="entry name" value="Sigma_54_int_dom_ATP-bd_1"/>
</dbReference>
<dbReference type="CDD" id="cd17549">
    <property type="entry name" value="REC_DctD-like"/>
    <property type="match status" value="1"/>
</dbReference>
<evidence type="ECO:0000256" key="4">
    <source>
        <dbReference type="ARBA" id="ARBA00023012"/>
    </source>
</evidence>
<dbReference type="Gene3D" id="1.10.10.60">
    <property type="entry name" value="Homeodomain-like"/>
    <property type="match status" value="1"/>
</dbReference>
<dbReference type="Pfam" id="PF00072">
    <property type="entry name" value="Response_reg"/>
    <property type="match status" value="1"/>
</dbReference>
<keyword evidence="2" id="KW-0547">Nucleotide-binding</keyword>
<dbReference type="Gene3D" id="3.40.50.300">
    <property type="entry name" value="P-loop containing nucleotide triphosphate hydrolases"/>
    <property type="match status" value="1"/>
</dbReference>
<evidence type="ECO:0000256" key="1">
    <source>
        <dbReference type="ARBA" id="ARBA00022553"/>
    </source>
</evidence>
<dbReference type="Proteomes" id="UP001055460">
    <property type="component" value="Plasmid pA"/>
</dbReference>
<name>A0A9Q8YDV8_ENSAD</name>
<dbReference type="CDD" id="cd00009">
    <property type="entry name" value="AAA"/>
    <property type="match status" value="1"/>
</dbReference>
<evidence type="ECO:0000256" key="2">
    <source>
        <dbReference type="ARBA" id="ARBA00022741"/>
    </source>
</evidence>
<dbReference type="Pfam" id="PF02954">
    <property type="entry name" value="HTH_8"/>
    <property type="match status" value="1"/>
</dbReference>
<dbReference type="SMART" id="SM00448">
    <property type="entry name" value="REC"/>
    <property type="match status" value="1"/>
</dbReference>
<evidence type="ECO:0000313" key="14">
    <source>
        <dbReference type="EMBL" id="USJ25879.1"/>
    </source>
</evidence>